<keyword evidence="6" id="KW-0325">Glycoprotein</keyword>
<dbReference type="Gene3D" id="1.10.575.10">
    <property type="entry name" value="P1 Nuclease"/>
    <property type="match status" value="1"/>
</dbReference>
<evidence type="ECO:0000256" key="6">
    <source>
        <dbReference type="ARBA" id="ARBA00023180"/>
    </source>
</evidence>
<keyword evidence="4" id="KW-0378">Hydrolase</keyword>
<dbReference type="PANTHER" id="PTHR33146:SF26">
    <property type="entry name" value="ENDONUCLEASE 4"/>
    <property type="match status" value="1"/>
</dbReference>
<evidence type="ECO:0000256" key="4">
    <source>
        <dbReference type="ARBA" id="ARBA00022801"/>
    </source>
</evidence>
<reference evidence="7 8" key="1">
    <citation type="submission" date="2024-01" db="EMBL/GenBank/DDBJ databases">
        <title>Pedobacter sp. nov., isolated from oil-contaminated soil.</title>
        <authorList>
            <person name="Le N.T.T."/>
        </authorList>
    </citation>
    <scope>NUCLEOTIDE SEQUENCE [LARGE SCALE GENOMIC DNA]</scope>
    <source>
        <strain evidence="7 8">VNH31</strain>
    </source>
</reference>
<keyword evidence="8" id="KW-1185">Reference proteome</keyword>
<dbReference type="Proteomes" id="UP001337681">
    <property type="component" value="Unassembled WGS sequence"/>
</dbReference>
<keyword evidence="3" id="KW-0255">Endonuclease</keyword>
<evidence type="ECO:0000256" key="1">
    <source>
        <dbReference type="ARBA" id="ARBA00022722"/>
    </source>
</evidence>
<keyword evidence="5" id="KW-1015">Disulfide bond</keyword>
<dbReference type="InterPro" id="IPR008947">
    <property type="entry name" value="PLipase_C/P1_nuclease_dom_sf"/>
</dbReference>
<dbReference type="EMBL" id="JAZDQU010000001">
    <property type="protein sequence ID" value="MEE1884286.1"/>
    <property type="molecule type" value="Genomic_DNA"/>
</dbReference>
<sequence length="262" mass="29475">MKKYLLAGIFSLFLYLPSQVYAWGLTGHRVVGEVADKHLSVKARLAIKKILGYESIAMASNWADFVKSDSAYKHIDSWHYVNLPEGLDKAGVHKFLDDDTTPNIYNKTNEMIATLKSSKSSASEKLMALRLLIHFVGDLHQPMHTARKADLGGNRFYVTWFNDKTNLHSVWDSKLVDFQGLSYTEYANAVNNASPIDLVNIKKSNLKDAIYDSYLACNTIYAKTAVNSNLSYQYNYQFLGLLNTQLRNGGIRLAAILNSIYG</sequence>
<evidence type="ECO:0000256" key="3">
    <source>
        <dbReference type="ARBA" id="ARBA00022759"/>
    </source>
</evidence>
<dbReference type="RefSeq" id="WP_330145203.1">
    <property type="nucleotide sequence ID" value="NZ_JAZDQU010000001.1"/>
</dbReference>
<name>A0ABU7GZ73_9SPHI</name>
<evidence type="ECO:0000256" key="5">
    <source>
        <dbReference type="ARBA" id="ARBA00023157"/>
    </source>
</evidence>
<dbReference type="PANTHER" id="PTHR33146">
    <property type="entry name" value="ENDONUCLEASE 4"/>
    <property type="match status" value="1"/>
</dbReference>
<protein>
    <submittedName>
        <fullName evidence="7">S1/P1 nuclease</fullName>
    </submittedName>
</protein>
<dbReference type="InterPro" id="IPR003154">
    <property type="entry name" value="S1/P1nuclease"/>
</dbReference>
<dbReference type="SUPFAM" id="SSF48537">
    <property type="entry name" value="Phospholipase C/P1 nuclease"/>
    <property type="match status" value="1"/>
</dbReference>
<gene>
    <name evidence="7" type="ORF">VRU49_02525</name>
</gene>
<proteinExistence type="predicted"/>
<keyword evidence="2" id="KW-0479">Metal-binding</keyword>
<dbReference type="Pfam" id="PF02265">
    <property type="entry name" value="S1-P1_nuclease"/>
    <property type="match status" value="1"/>
</dbReference>
<accession>A0ABU7GZ73</accession>
<evidence type="ECO:0000256" key="2">
    <source>
        <dbReference type="ARBA" id="ARBA00022723"/>
    </source>
</evidence>
<organism evidence="7 8">
    <name type="scientific">Pedobacter flavus</name>
    <dbReference type="NCBI Taxonomy" id="3113906"/>
    <lineage>
        <taxon>Bacteria</taxon>
        <taxon>Pseudomonadati</taxon>
        <taxon>Bacteroidota</taxon>
        <taxon>Sphingobacteriia</taxon>
        <taxon>Sphingobacteriales</taxon>
        <taxon>Sphingobacteriaceae</taxon>
        <taxon>Pedobacter</taxon>
    </lineage>
</organism>
<evidence type="ECO:0000313" key="7">
    <source>
        <dbReference type="EMBL" id="MEE1884286.1"/>
    </source>
</evidence>
<comment type="caution">
    <text evidence="7">The sequence shown here is derived from an EMBL/GenBank/DDBJ whole genome shotgun (WGS) entry which is preliminary data.</text>
</comment>
<evidence type="ECO:0000313" key="8">
    <source>
        <dbReference type="Proteomes" id="UP001337681"/>
    </source>
</evidence>
<keyword evidence="1" id="KW-0540">Nuclease</keyword>
<dbReference type="CDD" id="cd11010">
    <property type="entry name" value="S1-P1_nuclease"/>
    <property type="match status" value="1"/>
</dbReference>